<dbReference type="EMBL" id="KL584849">
    <property type="protein sequence ID" value="KEQ59184.1"/>
    <property type="molecule type" value="Genomic_DNA"/>
</dbReference>
<evidence type="ECO:0000313" key="3">
    <source>
        <dbReference type="Proteomes" id="UP000030672"/>
    </source>
</evidence>
<dbReference type="STRING" id="1043003.A0A074VJD3"/>
<dbReference type="PROSITE" id="PS50097">
    <property type="entry name" value="BTB"/>
    <property type="match status" value="1"/>
</dbReference>
<dbReference type="RefSeq" id="XP_040876207.1">
    <property type="nucleotide sequence ID" value="XM_041019224.1"/>
</dbReference>
<dbReference type="CDD" id="cd18186">
    <property type="entry name" value="BTB_POZ_ZBTB_KLHL-like"/>
    <property type="match status" value="1"/>
</dbReference>
<dbReference type="InterPro" id="IPR011333">
    <property type="entry name" value="SKP1/BTB/POZ_sf"/>
</dbReference>
<dbReference type="PANTHER" id="PTHR24413">
    <property type="entry name" value="SPECKLE-TYPE POZ PROTEIN"/>
    <property type="match status" value="1"/>
</dbReference>
<feature type="non-terminal residue" evidence="2">
    <location>
        <position position="1"/>
    </location>
</feature>
<dbReference type="Gene3D" id="3.30.710.10">
    <property type="entry name" value="Potassium Channel Kv1.1, Chain A"/>
    <property type="match status" value="1"/>
</dbReference>
<name>A0A074VJD3_AURM1</name>
<dbReference type="SMART" id="SM00225">
    <property type="entry name" value="BTB"/>
    <property type="match status" value="1"/>
</dbReference>
<evidence type="ECO:0000259" key="1">
    <source>
        <dbReference type="PROSITE" id="PS50097"/>
    </source>
</evidence>
<feature type="domain" description="BTB" evidence="1">
    <location>
        <begin position="13"/>
        <end position="77"/>
    </location>
</feature>
<evidence type="ECO:0000313" key="2">
    <source>
        <dbReference type="EMBL" id="KEQ59184.1"/>
    </source>
</evidence>
<dbReference type="SUPFAM" id="SSF54695">
    <property type="entry name" value="POZ domain"/>
    <property type="match status" value="1"/>
</dbReference>
<organism evidence="2 3">
    <name type="scientific">Aureobasidium melanogenum (strain CBS 110374)</name>
    <name type="common">Aureobasidium pullulans var. melanogenum</name>
    <dbReference type="NCBI Taxonomy" id="1043003"/>
    <lineage>
        <taxon>Eukaryota</taxon>
        <taxon>Fungi</taxon>
        <taxon>Dikarya</taxon>
        <taxon>Ascomycota</taxon>
        <taxon>Pezizomycotina</taxon>
        <taxon>Dothideomycetes</taxon>
        <taxon>Dothideomycetidae</taxon>
        <taxon>Dothideales</taxon>
        <taxon>Saccotheciaceae</taxon>
        <taxon>Aureobasidium</taxon>
    </lineage>
</organism>
<reference evidence="2 3" key="1">
    <citation type="journal article" date="2014" name="BMC Genomics">
        <title>Genome sequencing of four Aureobasidium pullulans varieties: biotechnological potential, stress tolerance, and description of new species.</title>
        <authorList>
            <person name="Gostin Ar C."/>
            <person name="Ohm R.A."/>
            <person name="Kogej T."/>
            <person name="Sonjak S."/>
            <person name="Turk M."/>
            <person name="Zajc J."/>
            <person name="Zalar P."/>
            <person name="Grube M."/>
            <person name="Sun H."/>
            <person name="Han J."/>
            <person name="Sharma A."/>
            <person name="Chiniquy J."/>
            <person name="Ngan C.Y."/>
            <person name="Lipzen A."/>
            <person name="Barry K."/>
            <person name="Grigoriev I.V."/>
            <person name="Gunde-Cimerman N."/>
        </authorList>
    </citation>
    <scope>NUCLEOTIDE SEQUENCE [LARGE SCALE GENOMIC DNA]</scope>
    <source>
        <strain evidence="2 3">CBS 110374</strain>
    </source>
</reference>
<sequence>RKLGTFFSDKTLSDVIVKFGDQEIFAHRLILVKSSIWFEKALLGEFKAMIDIGGDDDPAAVTAMLRFFYDGTYRLDGLDGDSADQHLTMYRLGDLYDAPELRKTASFHFINSFRDDHYGSSDPNQYHFPDHIVRSIQQIIGPSADTFADNSIQGDVFKFIIEQASHLYKSELFQELLGDGTMFSDSFSRHFLQKTGELITRL</sequence>
<gene>
    <name evidence="2" type="ORF">M437DRAFT_32048</name>
</gene>
<feature type="non-terminal residue" evidence="2">
    <location>
        <position position="202"/>
    </location>
</feature>
<keyword evidence="3" id="KW-1185">Reference proteome</keyword>
<dbReference type="AlphaFoldDB" id="A0A074VJD3"/>
<dbReference type="Pfam" id="PF00651">
    <property type="entry name" value="BTB"/>
    <property type="match status" value="1"/>
</dbReference>
<accession>A0A074VJD3</accession>
<dbReference type="GeneID" id="63912597"/>
<proteinExistence type="predicted"/>
<dbReference type="HOGENOM" id="CLU_087641_0_1_1"/>
<protein>
    <recommendedName>
        <fullName evidence="1">BTB domain-containing protein</fullName>
    </recommendedName>
</protein>
<dbReference type="InterPro" id="IPR000210">
    <property type="entry name" value="BTB/POZ_dom"/>
</dbReference>
<dbReference type="Proteomes" id="UP000030672">
    <property type="component" value="Unassembled WGS sequence"/>
</dbReference>